<accession>A0A062V3N6</accession>
<dbReference type="Proteomes" id="UP000027153">
    <property type="component" value="Unassembled WGS sequence"/>
</dbReference>
<dbReference type="SUPFAM" id="SSF51261">
    <property type="entry name" value="Duplicated hybrid motif"/>
    <property type="match status" value="1"/>
</dbReference>
<proteinExistence type="predicted"/>
<evidence type="ECO:0000259" key="3">
    <source>
        <dbReference type="Pfam" id="PF01551"/>
    </source>
</evidence>
<dbReference type="PANTHER" id="PTHR21666:SF270">
    <property type="entry name" value="MUREIN HYDROLASE ACTIVATOR ENVC"/>
    <property type="match status" value="1"/>
</dbReference>
<sequence>MVTKSLLGSVLRIVVKIMISVIILLVGSAGAEVPVSDGFDYPVGAPDGIGYGVEGYGGLAFLEKHDYQSDGYPEYHPGEDWNDDDTGRDWGGDSNDKGDPVYAISNGIVKYAQNHSAGWGYLVLIEHESLPWQKFTLPNGKLKTTWSQYGHLASINSDIQSGQPVKRGQQIGTVGDYPHGSGKNNHLHFEIRIQYRDPWAFVYNTAKNEFDYQPWPQSRIKEYYTHPSNFISLNRPQLSPLVGDWNGNGIDDTGTFNPRTSKFSWVANPMGELGDIPIIGDWNGDGIDTIGVYRPKTTEFFLDNNNDGIPDYLPVLYENFGDYPIIGDWDGDGKDDIGVFRSLDPNTSKTTFFLKGIAEPIKFGIQTDIPIIGDWNNDGIDEIGVFRRNDPDHENNAVFYLRIGAETVNFSYGNNDDIPIAGKPENDGLTRIGVYRPSTQQFIFNHDPLFVSSSGEIAPIVSHPRNMSPNDGGTFNYITTKIKSWFSRFLP</sequence>
<dbReference type="AlphaFoldDB" id="A0A062V3N6"/>
<gene>
    <name evidence="4" type="ORF">ANME2D_02449</name>
</gene>
<name>A0A062V3N6_9EURY</name>
<dbReference type="InterPro" id="IPR050570">
    <property type="entry name" value="Cell_wall_metabolism_enzyme"/>
</dbReference>
<dbReference type="InterPro" id="IPR028994">
    <property type="entry name" value="Integrin_alpha_N"/>
</dbReference>
<comment type="caution">
    <text evidence="4">The sequence shown here is derived from an EMBL/GenBank/DDBJ whole genome shotgun (WGS) entry which is preliminary data.</text>
</comment>
<dbReference type="RefSeq" id="WP_052368887.1">
    <property type="nucleotide sequence ID" value="NZ_JMIY01000006.1"/>
</dbReference>
<evidence type="ECO:0000256" key="2">
    <source>
        <dbReference type="SAM" id="Phobius"/>
    </source>
</evidence>
<dbReference type="Gene3D" id="2.70.70.10">
    <property type="entry name" value="Glucose Permease (Domain IIA)"/>
    <property type="match status" value="1"/>
</dbReference>
<dbReference type="PATRIC" id="fig|1392998.3.peg.2441"/>
<feature type="region of interest" description="Disordered" evidence="1">
    <location>
        <begin position="72"/>
        <end position="94"/>
    </location>
</feature>
<evidence type="ECO:0000256" key="1">
    <source>
        <dbReference type="SAM" id="MobiDB-lite"/>
    </source>
</evidence>
<keyword evidence="5" id="KW-1185">Reference proteome</keyword>
<dbReference type="Pfam" id="PF01551">
    <property type="entry name" value="Peptidase_M23"/>
    <property type="match status" value="1"/>
</dbReference>
<evidence type="ECO:0000313" key="4">
    <source>
        <dbReference type="EMBL" id="KCZ71248.1"/>
    </source>
</evidence>
<keyword evidence="2" id="KW-1133">Transmembrane helix</keyword>
<dbReference type="InterPro" id="IPR011055">
    <property type="entry name" value="Dup_hybrid_motif"/>
</dbReference>
<keyword evidence="2" id="KW-0812">Transmembrane</keyword>
<dbReference type="InterPro" id="IPR016047">
    <property type="entry name" value="M23ase_b-sheet_dom"/>
</dbReference>
<dbReference type="PANTHER" id="PTHR21666">
    <property type="entry name" value="PEPTIDASE-RELATED"/>
    <property type="match status" value="1"/>
</dbReference>
<protein>
    <submittedName>
        <fullName evidence="4">Metalloendopeptidase-like membrane protein</fullName>
    </submittedName>
</protein>
<dbReference type="EMBL" id="JMIY01000006">
    <property type="protein sequence ID" value="KCZ71248.1"/>
    <property type="molecule type" value="Genomic_DNA"/>
</dbReference>
<organism evidence="4 5">
    <name type="scientific">Candidatus Methanoperedens nitratireducens</name>
    <dbReference type="NCBI Taxonomy" id="1392998"/>
    <lineage>
        <taxon>Archaea</taxon>
        <taxon>Methanobacteriati</taxon>
        <taxon>Methanobacteriota</taxon>
        <taxon>Stenosarchaea group</taxon>
        <taxon>Methanomicrobia</taxon>
        <taxon>Methanosarcinales</taxon>
        <taxon>ANME-2 cluster</taxon>
        <taxon>Candidatus Methanoperedentaceae</taxon>
        <taxon>Candidatus Methanoperedens</taxon>
    </lineage>
</organism>
<dbReference type="CDD" id="cd12797">
    <property type="entry name" value="M23_peptidase"/>
    <property type="match status" value="1"/>
</dbReference>
<feature type="transmembrane region" description="Helical" evidence="2">
    <location>
        <begin position="6"/>
        <end position="26"/>
    </location>
</feature>
<dbReference type="GO" id="GO:0004222">
    <property type="term" value="F:metalloendopeptidase activity"/>
    <property type="evidence" value="ECO:0007669"/>
    <property type="project" value="TreeGrafter"/>
</dbReference>
<feature type="domain" description="M23ase beta-sheet core" evidence="3">
    <location>
        <begin position="96"/>
        <end position="194"/>
    </location>
</feature>
<reference evidence="4 5" key="1">
    <citation type="journal article" date="2013" name="Nature">
        <title>Anaerobic oxidation of methane coupled to nitrate reduction in a novel archaeal lineage.</title>
        <authorList>
            <person name="Haroon M.F."/>
            <person name="Hu S."/>
            <person name="Shi Y."/>
            <person name="Imelfort M."/>
            <person name="Keller J."/>
            <person name="Hugenholtz P."/>
            <person name="Yuan Z."/>
            <person name="Tyson G.W."/>
        </authorList>
    </citation>
    <scope>NUCLEOTIDE SEQUENCE [LARGE SCALE GENOMIC DNA]</scope>
    <source>
        <strain evidence="4 5">ANME-2d</strain>
    </source>
</reference>
<evidence type="ECO:0000313" key="5">
    <source>
        <dbReference type="Proteomes" id="UP000027153"/>
    </source>
</evidence>
<keyword evidence="2" id="KW-0472">Membrane</keyword>
<dbReference type="SUPFAM" id="SSF69318">
    <property type="entry name" value="Integrin alpha N-terminal domain"/>
    <property type="match status" value="1"/>
</dbReference>
<feature type="compositionally biased region" description="Basic and acidic residues" evidence="1">
    <location>
        <begin position="85"/>
        <end position="94"/>
    </location>
</feature>